<keyword evidence="4" id="KW-0378">Hydrolase</keyword>
<evidence type="ECO:0000256" key="3">
    <source>
        <dbReference type="ARBA" id="ARBA00022723"/>
    </source>
</evidence>
<dbReference type="InterPro" id="IPR042089">
    <property type="entry name" value="Peptidase_M13_dom_2"/>
</dbReference>
<comment type="cofactor">
    <cofactor evidence="1">
        <name>Zn(2+)</name>
        <dbReference type="ChEBI" id="CHEBI:29105"/>
    </cofactor>
</comment>
<accession>A0A3M7SYF1</accession>
<evidence type="ECO:0000256" key="7">
    <source>
        <dbReference type="SAM" id="Phobius"/>
    </source>
</evidence>
<dbReference type="PROSITE" id="PS51885">
    <property type="entry name" value="NEPRILYSIN"/>
    <property type="match status" value="1"/>
</dbReference>
<keyword evidence="3" id="KW-0479">Metal-binding</keyword>
<keyword evidence="11" id="KW-1185">Reference proteome</keyword>
<dbReference type="GO" id="GO:0046872">
    <property type="term" value="F:metal ion binding"/>
    <property type="evidence" value="ECO:0007669"/>
    <property type="project" value="UniProtKB-KW"/>
</dbReference>
<dbReference type="Proteomes" id="UP000276133">
    <property type="component" value="Unassembled WGS sequence"/>
</dbReference>
<dbReference type="STRING" id="10195.A0A3M7SYF1"/>
<dbReference type="InterPro" id="IPR000718">
    <property type="entry name" value="Peptidase_M13"/>
</dbReference>
<dbReference type="Pfam" id="PF05649">
    <property type="entry name" value="Peptidase_M13_N"/>
    <property type="match status" value="1"/>
</dbReference>
<dbReference type="InterPro" id="IPR008753">
    <property type="entry name" value="Peptidase_M13_N"/>
</dbReference>
<dbReference type="EMBL" id="REGN01000583">
    <property type="protein sequence ID" value="RNA40851.1"/>
    <property type="molecule type" value="Genomic_DNA"/>
</dbReference>
<dbReference type="OrthoDB" id="6475849at2759"/>
<dbReference type="Gene3D" id="3.40.390.10">
    <property type="entry name" value="Collagenase (Catalytic Domain)"/>
    <property type="match status" value="1"/>
</dbReference>
<keyword evidence="5" id="KW-0862">Zinc</keyword>
<comment type="caution">
    <text evidence="10">The sequence shown here is derived from an EMBL/GenBank/DDBJ whole genome shotgun (WGS) entry which is preliminary data.</text>
</comment>
<dbReference type="PANTHER" id="PTHR11733">
    <property type="entry name" value="ZINC METALLOPROTEASE FAMILY M13 NEPRILYSIN-RELATED"/>
    <property type="match status" value="1"/>
</dbReference>
<keyword evidence="6" id="KW-0482">Metalloprotease</keyword>
<proteinExistence type="predicted"/>
<gene>
    <name evidence="10" type="ORF">BpHYR1_003576</name>
</gene>
<protein>
    <submittedName>
        <fullName evidence="10">Endothelin-converting enzyme 1-like</fullName>
    </submittedName>
</protein>
<evidence type="ECO:0000259" key="9">
    <source>
        <dbReference type="Pfam" id="PF05649"/>
    </source>
</evidence>
<keyword evidence="7" id="KW-0812">Transmembrane</keyword>
<name>A0A3M7SYF1_BRAPC</name>
<dbReference type="Pfam" id="PF01431">
    <property type="entry name" value="Peptidase_M13"/>
    <property type="match status" value="1"/>
</dbReference>
<keyword evidence="7" id="KW-0472">Membrane</keyword>
<keyword evidence="7" id="KW-1133">Transmembrane helix</keyword>
<dbReference type="GO" id="GO:0004222">
    <property type="term" value="F:metalloendopeptidase activity"/>
    <property type="evidence" value="ECO:0007669"/>
    <property type="project" value="InterPro"/>
</dbReference>
<evidence type="ECO:0000313" key="11">
    <source>
        <dbReference type="Proteomes" id="UP000276133"/>
    </source>
</evidence>
<evidence type="ECO:0000256" key="2">
    <source>
        <dbReference type="ARBA" id="ARBA00022670"/>
    </source>
</evidence>
<sequence>MILSYLLEKKLTLNYLRMEMTKNVSTDIILRSSQSNNDYDPQVAMLNNQKNQNAKKSSKLYKKLIVLSTIICIVLLTLLVHTFYNLAQTKAKLDKIVGKQDIANRQLPNSRFFASIESKAECKTTACYKAANFMLNNLNQSIKPCENFYQFACGTWLDERPEEKDHFTMAYEKMLKDLSDLVKKQIEHTDSGIKKSLKIYYQSCTNELRIEEQSDKEFLDFMATKIGTWPLVNAKNQTSEYSTDSLFSMEDRLATLTLLRVPIFFRFLSDDFNHTKILMKILFPEDYCRLQRFFPNTTIAKIHVIQYFHEKSDFKLSEEDFGKQIDEMLELAHKVYFIRSDMYRCGVRSPRTTLVKTVSEIDSFINSNETLFNFKSFVSLLNRKTSTKLDLNTQVVVSSQALAYLKDLFSSMKSLDYPKLKFQRAFSNLIYFHTLYSLIKPSGLFSTPHINLLLPIRYYHSFFEYDKHVTRINPVDNFEMIYKIDREQSCAFSMLYVFSIPDTDEQRELQSLFLTRKFDKMIKNHTYLMLRKLINTTIDVVWKQKWIDDDTKNTVMQNLGRMEHKMVFSDNIFDKKRNNRLEMNYNLTFSYVINKLVLNEFSYSKEFDLVGVEQTSRLRNKQYMIDIFEANLMYFKEHNTLLMPAGVLIEPIFSINNPIYLNYATIGSFLAHELFHLIDEELFRAKQETRAFYIEKLECLRKNYVKYVKMNYGYEIEAGESISEQISDTFGVLVSFKTFLEESAQKAYMSDVMLPGIGHSPEQLFFMRYAQSYCRKRQLNSVHQFEQFHVIHEFRSLQVSLIPEFTDVFKCNTNVFYNLTQLILGQKNPYLD</sequence>
<dbReference type="InterPro" id="IPR018497">
    <property type="entry name" value="Peptidase_M13_C"/>
</dbReference>
<dbReference type="SUPFAM" id="SSF55486">
    <property type="entry name" value="Metalloproteases ('zincins'), catalytic domain"/>
    <property type="match status" value="1"/>
</dbReference>
<evidence type="ECO:0000256" key="5">
    <source>
        <dbReference type="ARBA" id="ARBA00022833"/>
    </source>
</evidence>
<dbReference type="GO" id="GO:0005886">
    <property type="term" value="C:plasma membrane"/>
    <property type="evidence" value="ECO:0007669"/>
    <property type="project" value="TreeGrafter"/>
</dbReference>
<evidence type="ECO:0000256" key="4">
    <source>
        <dbReference type="ARBA" id="ARBA00022801"/>
    </source>
</evidence>
<feature type="transmembrane region" description="Helical" evidence="7">
    <location>
        <begin position="64"/>
        <end position="84"/>
    </location>
</feature>
<feature type="domain" description="Peptidase M13 C-terminal" evidence="8">
    <location>
        <begin position="633"/>
        <end position="813"/>
    </location>
</feature>
<feature type="domain" description="Peptidase M13 N-terminal" evidence="9">
    <location>
        <begin position="144"/>
        <end position="567"/>
    </location>
</feature>
<evidence type="ECO:0000256" key="1">
    <source>
        <dbReference type="ARBA" id="ARBA00001947"/>
    </source>
</evidence>
<evidence type="ECO:0000313" key="10">
    <source>
        <dbReference type="EMBL" id="RNA40851.1"/>
    </source>
</evidence>
<dbReference type="GO" id="GO:0006508">
    <property type="term" value="P:proteolysis"/>
    <property type="evidence" value="ECO:0007669"/>
    <property type="project" value="UniProtKB-KW"/>
</dbReference>
<reference evidence="10 11" key="1">
    <citation type="journal article" date="2018" name="Sci. Rep.">
        <title>Genomic signatures of local adaptation to the degree of environmental predictability in rotifers.</title>
        <authorList>
            <person name="Franch-Gras L."/>
            <person name="Hahn C."/>
            <person name="Garcia-Roger E.M."/>
            <person name="Carmona M.J."/>
            <person name="Serra M."/>
            <person name="Gomez A."/>
        </authorList>
    </citation>
    <scope>NUCLEOTIDE SEQUENCE [LARGE SCALE GENOMIC DNA]</scope>
    <source>
        <strain evidence="10">HYR1</strain>
    </source>
</reference>
<keyword evidence="2" id="KW-0645">Protease</keyword>
<organism evidence="10 11">
    <name type="scientific">Brachionus plicatilis</name>
    <name type="common">Marine rotifer</name>
    <name type="synonym">Brachionus muelleri</name>
    <dbReference type="NCBI Taxonomy" id="10195"/>
    <lineage>
        <taxon>Eukaryota</taxon>
        <taxon>Metazoa</taxon>
        <taxon>Spiralia</taxon>
        <taxon>Gnathifera</taxon>
        <taxon>Rotifera</taxon>
        <taxon>Eurotatoria</taxon>
        <taxon>Monogononta</taxon>
        <taxon>Pseudotrocha</taxon>
        <taxon>Ploima</taxon>
        <taxon>Brachionidae</taxon>
        <taxon>Brachionus</taxon>
    </lineage>
</organism>
<dbReference type="AlphaFoldDB" id="A0A3M7SYF1"/>
<dbReference type="Gene3D" id="1.10.1380.10">
    <property type="entry name" value="Neutral endopeptidase , domain2"/>
    <property type="match status" value="1"/>
</dbReference>
<dbReference type="InterPro" id="IPR024079">
    <property type="entry name" value="MetalloPept_cat_dom_sf"/>
</dbReference>
<evidence type="ECO:0000256" key="6">
    <source>
        <dbReference type="ARBA" id="ARBA00023049"/>
    </source>
</evidence>
<dbReference type="PANTHER" id="PTHR11733:SF222">
    <property type="entry name" value="IP12942P"/>
    <property type="match status" value="1"/>
</dbReference>
<evidence type="ECO:0000259" key="8">
    <source>
        <dbReference type="Pfam" id="PF01431"/>
    </source>
</evidence>